<reference evidence="3 4" key="1">
    <citation type="submission" date="2016-06" db="EMBL/GenBank/DDBJ databases">
        <title>Comparative genomics of the ectomycorrhizal sister species Rhizopogon vinicolor and Rhizopogon vesiculosus (Basidiomycota: Boletales) reveals a divergence of the mating type B locus.</title>
        <authorList>
            <consortium name="DOE Joint Genome Institute"/>
            <person name="Mujic A.B."/>
            <person name="Kuo A."/>
            <person name="Tritt A."/>
            <person name="Lipzen A."/>
            <person name="Chen C."/>
            <person name="Johnson J."/>
            <person name="Sharma A."/>
            <person name="Barry K."/>
            <person name="Grigoriev I.V."/>
            <person name="Spatafora J.W."/>
        </authorList>
    </citation>
    <scope>NUCLEOTIDE SEQUENCE [LARGE SCALE GENOMIC DNA]</scope>
    <source>
        <strain evidence="3 4">AM-OR11-026</strain>
    </source>
</reference>
<dbReference type="AlphaFoldDB" id="A0A1B7MRU8"/>
<feature type="region of interest" description="Disordered" evidence="1">
    <location>
        <begin position="1"/>
        <end position="21"/>
    </location>
</feature>
<feature type="domain" description="DUF7025" evidence="2">
    <location>
        <begin position="326"/>
        <end position="418"/>
    </location>
</feature>
<evidence type="ECO:0000259" key="2">
    <source>
        <dbReference type="Pfam" id="PF22942"/>
    </source>
</evidence>
<dbReference type="InParanoid" id="A0A1B7MRU8"/>
<sequence>MSESDNCSTTPPSPDGYTSALFPQVMPSMALDAAGLPPLQPTPPQQLQCLLPLFSPESLDGYMLQPPTPYSRSPSPVLMCGNGRPHLPPPHELFSPESNDVYIPQPPTLYSRSPSPVRIPIIPRIQFDEEDVRIPMPVPPCAIIPRRQRRDSYSPHRASIRSDEEEGEHFLRRWQQWDAYVRMWVPKSRVWSPPESPQSIDDYFYLNIRSMSNGSSDSLVFSDFSSVLNSFLRTVFDDLDHMPFEFPIHRLFQKMNVLQSKLDDARDILGAEHVPEDLTSKAEVFGFKASSGCDTTAQYLADLVTHLGRLLEVVEAECKQKAEQFKELLAINQISFDLLEYYYEEGAVYADYVGIEKGDLDIQKRIIPVVLKRACFSDDKQQLNLELEHLDWDGVRFQKRSIILAQQAYEGTAPITSLVLQRMTDETLAKVKGEAFSSYFIAMTLKHQ</sequence>
<dbReference type="EMBL" id="KV448509">
    <property type="protein sequence ID" value="OAX35344.1"/>
    <property type="molecule type" value="Genomic_DNA"/>
</dbReference>
<evidence type="ECO:0000256" key="1">
    <source>
        <dbReference type="SAM" id="MobiDB-lite"/>
    </source>
</evidence>
<name>A0A1B7MRU8_9AGAM</name>
<dbReference type="InterPro" id="IPR054289">
    <property type="entry name" value="DUF7025"/>
</dbReference>
<organism evidence="3 4">
    <name type="scientific">Rhizopogon vinicolor AM-OR11-026</name>
    <dbReference type="NCBI Taxonomy" id="1314800"/>
    <lineage>
        <taxon>Eukaryota</taxon>
        <taxon>Fungi</taxon>
        <taxon>Dikarya</taxon>
        <taxon>Basidiomycota</taxon>
        <taxon>Agaricomycotina</taxon>
        <taxon>Agaricomycetes</taxon>
        <taxon>Agaricomycetidae</taxon>
        <taxon>Boletales</taxon>
        <taxon>Suillineae</taxon>
        <taxon>Rhizopogonaceae</taxon>
        <taxon>Rhizopogon</taxon>
    </lineage>
</organism>
<feature type="compositionally biased region" description="Polar residues" evidence="1">
    <location>
        <begin position="1"/>
        <end position="10"/>
    </location>
</feature>
<evidence type="ECO:0000313" key="3">
    <source>
        <dbReference type="EMBL" id="OAX35344.1"/>
    </source>
</evidence>
<evidence type="ECO:0000313" key="4">
    <source>
        <dbReference type="Proteomes" id="UP000092154"/>
    </source>
</evidence>
<keyword evidence="4" id="KW-1185">Reference proteome</keyword>
<dbReference type="Proteomes" id="UP000092154">
    <property type="component" value="Unassembled WGS sequence"/>
</dbReference>
<dbReference type="OrthoDB" id="10042665at2759"/>
<proteinExistence type="predicted"/>
<dbReference type="Pfam" id="PF22942">
    <property type="entry name" value="DUF7025"/>
    <property type="match status" value="1"/>
</dbReference>
<gene>
    <name evidence="3" type="ORF">K503DRAFT_802907</name>
</gene>
<dbReference type="STRING" id="1314800.A0A1B7MRU8"/>
<protein>
    <recommendedName>
        <fullName evidence="2">DUF7025 domain-containing protein</fullName>
    </recommendedName>
</protein>
<accession>A0A1B7MRU8</accession>